<dbReference type="RefSeq" id="WP_219158656.1">
    <property type="nucleotide sequence ID" value="NZ_JAHWGL010000031.1"/>
</dbReference>
<organism evidence="1 2">
    <name type="scientific">Hymenobacter profundi</name>
    <dbReference type="NCBI Taxonomy" id="1982110"/>
    <lineage>
        <taxon>Bacteria</taxon>
        <taxon>Pseudomonadati</taxon>
        <taxon>Bacteroidota</taxon>
        <taxon>Cytophagia</taxon>
        <taxon>Cytophagales</taxon>
        <taxon>Hymenobacteraceae</taxon>
        <taxon>Hymenobacter</taxon>
    </lineage>
</organism>
<dbReference type="Proteomes" id="UP000826188">
    <property type="component" value="Unassembled WGS sequence"/>
</dbReference>
<gene>
    <name evidence="1" type="ORF">KYK14_09655</name>
</gene>
<protein>
    <submittedName>
        <fullName evidence="1">Uncharacterized protein</fullName>
    </submittedName>
</protein>
<evidence type="ECO:0000313" key="1">
    <source>
        <dbReference type="EMBL" id="MBW3128814.1"/>
    </source>
</evidence>
<dbReference type="EMBL" id="JAHWGL010000031">
    <property type="protein sequence ID" value="MBW3128814.1"/>
    <property type="molecule type" value="Genomic_DNA"/>
</dbReference>
<evidence type="ECO:0000313" key="2">
    <source>
        <dbReference type="Proteomes" id="UP000826188"/>
    </source>
</evidence>
<proteinExistence type="predicted"/>
<keyword evidence="2" id="KW-1185">Reference proteome</keyword>
<name>A0ABS6WYY4_9BACT</name>
<comment type="caution">
    <text evidence="1">The sequence shown here is derived from an EMBL/GenBank/DDBJ whole genome shotgun (WGS) entry which is preliminary data.</text>
</comment>
<sequence>MSKQTVTLPNRSVHVEQVVDGRPGRPGIGLVYRGLGNKPAAVLFRNGLEQELTDFLRRQLPARPTDQALTLCIRQLRIGEQLNGLTEDASAALAADVYLHAADGYHLVQSVGASTSGRALETTALHAGHVASLLQQCLEQLTPPWPPTAQGPARTLTQLTADEAPVATSLGRSSTAGPTAAILRESPRRGVYRNFTQFLTNRPDSSVTVLTDTVAVRLYGHPAKYLWSGITRVRPVLVDGQGVRTHPKDLWGFSDGYQAYVQQGGSYFPLTRQHDFFTFVGEAPLDVNFMKAKSKTQASVMITGGVRVVPVPDHTGEPTAYALDMRTSQLAPYPDPLGRKPAQADTAYVYLYRRPDAAHPEAIPVFVGNQEIARLSPGQYVELAWPYYARILALRTGSQTVRTTGYLLVPNAARPTYLLLTPPAATTAAPVWQTVTNAQGEADLTSIDLSGTN</sequence>
<accession>A0ABS6WYY4</accession>
<reference evidence="1 2" key="1">
    <citation type="submission" date="2021-07" db="EMBL/GenBank/DDBJ databases">
        <title>Hymenobacter profundi sp. nov., isolated from deep-sea water.</title>
        <authorList>
            <person name="Kim M.K."/>
        </authorList>
    </citation>
    <scope>NUCLEOTIDE SEQUENCE [LARGE SCALE GENOMIC DNA]</scope>
    <source>
        <strain evidence="1 2">M2</strain>
    </source>
</reference>